<evidence type="ECO:0000256" key="14">
    <source>
        <dbReference type="ARBA" id="ARBA00023224"/>
    </source>
</evidence>
<comment type="subunit">
    <text evidence="18">Homo- and heterooligomer. Heterooligomerizes with ADRA1B homooligomers in cardiac myocytes. Interacts with CAVIN4.</text>
</comment>
<dbReference type="GO" id="GO:0007204">
    <property type="term" value="P:positive regulation of cytosolic calcium ion concentration"/>
    <property type="evidence" value="ECO:0007669"/>
    <property type="project" value="TreeGrafter"/>
</dbReference>
<proteinExistence type="inferred from homology"/>
<dbReference type="Proteomes" id="UP000237246">
    <property type="component" value="Unassembled WGS sequence"/>
</dbReference>
<feature type="transmembrane region" description="Helical" evidence="21">
    <location>
        <begin position="117"/>
        <end position="139"/>
    </location>
</feature>
<accession>A0A2P4TFM5</accession>
<keyword evidence="11 21" id="KW-0472">Membrane</keyword>
<comment type="caution">
    <text evidence="23">The sequence shown here is derived from an EMBL/GenBank/DDBJ whole genome shotgun (WGS) entry which is preliminary data.</text>
</comment>
<dbReference type="PRINTS" id="PR01103">
    <property type="entry name" value="ADRENERGICR"/>
</dbReference>
<evidence type="ECO:0000256" key="13">
    <source>
        <dbReference type="ARBA" id="ARBA00023180"/>
    </source>
</evidence>
<evidence type="ECO:0000256" key="18">
    <source>
        <dbReference type="ARBA" id="ARBA00046949"/>
    </source>
</evidence>
<dbReference type="GO" id="GO:0043410">
    <property type="term" value="P:positive regulation of MAPK cascade"/>
    <property type="evidence" value="ECO:0007669"/>
    <property type="project" value="TreeGrafter"/>
</dbReference>
<dbReference type="SUPFAM" id="SSF81321">
    <property type="entry name" value="Family A G protein-coupled receptor-like"/>
    <property type="match status" value="1"/>
</dbReference>
<evidence type="ECO:0000256" key="2">
    <source>
        <dbReference type="ARBA" id="ARBA00004345"/>
    </source>
</evidence>
<keyword evidence="24" id="KW-1185">Reference proteome</keyword>
<evidence type="ECO:0000256" key="5">
    <source>
        <dbReference type="ARBA" id="ARBA00014216"/>
    </source>
</evidence>
<dbReference type="EMBL" id="PPHD01000733">
    <property type="protein sequence ID" value="POI35159.1"/>
    <property type="molecule type" value="Genomic_DNA"/>
</dbReference>
<feature type="transmembrane region" description="Helical" evidence="21">
    <location>
        <begin position="81"/>
        <end position="111"/>
    </location>
</feature>
<dbReference type="Pfam" id="PF00001">
    <property type="entry name" value="7tm_1"/>
    <property type="match status" value="1"/>
</dbReference>
<evidence type="ECO:0000256" key="10">
    <source>
        <dbReference type="ARBA" id="ARBA00023040"/>
    </source>
</evidence>
<dbReference type="PRINTS" id="PR00557">
    <property type="entry name" value="ADRENRGCA1AR"/>
</dbReference>
<evidence type="ECO:0000256" key="19">
    <source>
        <dbReference type="RuleBase" id="RU000688"/>
    </source>
</evidence>
<evidence type="ECO:0000256" key="11">
    <source>
        <dbReference type="ARBA" id="ARBA00023136"/>
    </source>
</evidence>
<protein>
    <recommendedName>
        <fullName evidence="5">Alpha-1A adrenergic receptor</fullName>
    </recommendedName>
    <alternativeName>
        <fullName evidence="17">Alpha-1A adrenoreceptor</fullName>
    </alternativeName>
    <alternativeName>
        <fullName evidence="16">Alpha-1C adrenergic receptor</fullName>
    </alternativeName>
</protein>
<keyword evidence="15" id="KW-0539">Nucleus</keyword>
<dbReference type="PANTHER" id="PTHR24248">
    <property type="entry name" value="ADRENERGIC RECEPTOR-RELATED G-PROTEIN COUPLED RECEPTOR"/>
    <property type="match status" value="1"/>
</dbReference>
<dbReference type="InterPro" id="IPR017452">
    <property type="entry name" value="GPCR_Rhodpsn_7TM"/>
</dbReference>
<evidence type="ECO:0000256" key="12">
    <source>
        <dbReference type="ARBA" id="ARBA00023170"/>
    </source>
</evidence>
<keyword evidence="14 19" id="KW-0807">Transducer</keyword>
<dbReference type="Gene3D" id="1.20.1070.10">
    <property type="entry name" value="Rhodopsin 7-helix transmembrane proteins"/>
    <property type="match status" value="1"/>
</dbReference>
<evidence type="ECO:0000256" key="3">
    <source>
        <dbReference type="ARBA" id="ARBA00004496"/>
    </source>
</evidence>
<dbReference type="GO" id="GO:0004937">
    <property type="term" value="F:alpha1-adrenergic receptor activity"/>
    <property type="evidence" value="ECO:0007669"/>
    <property type="project" value="InterPro"/>
</dbReference>
<sequence length="481" mass="52863">MRQSKEPEADENHLQGAQLPAAPHAEAQIDPSDPTEQWWHTSQVTLRQPPPGQASAKPFCKAESGLVEACHRHLQSVTHYYIINLAVADLLLTSTVLPFSATMEILGYWVFGRIFCNIWAAVDVLCCTASIMSLCIISIDRYIGVSYPLRYPSIVTEKRGLLALLCVWALSLVISIGPLFGWKEPAPEDETVCQITEEPGYVLFSALGSFYLPLTIILVMYCRVYVVAKRENKGLRSGLKMEKSRSEAVTLRIHRKNVPEASGATASSKSKHHFSVRLLKFSREKKAAKTLGIVVGCFVLCWLPFFVVMPLGDERKMALLCISLQRPRSAEVGCINPIIYPCSSQEFKKAFQNVLRAQCLPRKHAAKKQSPSFNLNHPSNQSTGGGKGVVRIPVGSGETFYKISKSDGVCEWKIFSAVQSVPAKNAVPKDKSSCTAAKAKSKGFLQECCCAGTSGNTAHENCKVPTIKIHTMSLNESGEDV</sequence>
<feature type="compositionally biased region" description="Polar residues" evidence="20">
    <location>
        <begin position="369"/>
        <end position="382"/>
    </location>
</feature>
<feature type="transmembrane region" description="Helical" evidence="21">
    <location>
        <begin position="201"/>
        <end position="226"/>
    </location>
</feature>
<evidence type="ECO:0000256" key="1">
    <source>
        <dbReference type="ARBA" id="ARBA00004232"/>
    </source>
</evidence>
<evidence type="ECO:0000256" key="17">
    <source>
        <dbReference type="ARBA" id="ARBA00032839"/>
    </source>
</evidence>
<evidence type="ECO:0000256" key="16">
    <source>
        <dbReference type="ARBA" id="ARBA00031524"/>
    </source>
</evidence>
<comment type="subcellular location">
    <subcellularLocation>
        <location evidence="4">Cell membrane</location>
        <topology evidence="4">Multi-pass membrane protein</topology>
    </subcellularLocation>
    <subcellularLocation>
        <location evidence="3">Cytoplasm</location>
    </subcellularLocation>
    <subcellularLocation>
        <location evidence="2">Membrane</location>
        <location evidence="2">Caveola</location>
    </subcellularLocation>
    <subcellularLocation>
        <location evidence="1">Nucleus membrane</location>
        <topology evidence="1">Multi-pass membrane protein</topology>
    </subcellularLocation>
</comment>
<dbReference type="PROSITE" id="PS50262">
    <property type="entry name" value="G_PROTEIN_RECEP_F1_2"/>
    <property type="match status" value="1"/>
</dbReference>
<dbReference type="GO" id="GO:0055117">
    <property type="term" value="P:regulation of cardiac muscle contraction"/>
    <property type="evidence" value="ECO:0007669"/>
    <property type="project" value="InterPro"/>
</dbReference>
<evidence type="ECO:0000256" key="4">
    <source>
        <dbReference type="ARBA" id="ARBA00004651"/>
    </source>
</evidence>
<keyword evidence="9 21" id="KW-1133">Transmembrane helix</keyword>
<dbReference type="InterPro" id="IPR001004">
    <property type="entry name" value="ADRA1A_rcpt"/>
</dbReference>
<dbReference type="GO" id="GO:0031965">
    <property type="term" value="C:nuclear membrane"/>
    <property type="evidence" value="ECO:0007669"/>
    <property type="project" value="UniProtKB-SubCell"/>
</dbReference>
<evidence type="ECO:0000256" key="6">
    <source>
        <dbReference type="ARBA" id="ARBA00022475"/>
    </source>
</evidence>
<feature type="compositionally biased region" description="Basic and acidic residues" evidence="20">
    <location>
        <begin position="1"/>
        <end position="13"/>
    </location>
</feature>
<organism evidence="23 24">
    <name type="scientific">Bambusicola thoracicus</name>
    <name type="common">Chinese bamboo-partridge</name>
    <name type="synonym">Perdix thoracica</name>
    <dbReference type="NCBI Taxonomy" id="9083"/>
    <lineage>
        <taxon>Eukaryota</taxon>
        <taxon>Metazoa</taxon>
        <taxon>Chordata</taxon>
        <taxon>Craniata</taxon>
        <taxon>Vertebrata</taxon>
        <taxon>Euteleostomi</taxon>
        <taxon>Archelosauria</taxon>
        <taxon>Archosauria</taxon>
        <taxon>Dinosauria</taxon>
        <taxon>Saurischia</taxon>
        <taxon>Theropoda</taxon>
        <taxon>Coelurosauria</taxon>
        <taxon>Aves</taxon>
        <taxon>Neognathae</taxon>
        <taxon>Galloanserae</taxon>
        <taxon>Galliformes</taxon>
        <taxon>Phasianidae</taxon>
        <taxon>Perdicinae</taxon>
        <taxon>Bambusicola</taxon>
    </lineage>
</organism>
<evidence type="ECO:0000256" key="9">
    <source>
        <dbReference type="ARBA" id="ARBA00022989"/>
    </source>
</evidence>
<dbReference type="GO" id="GO:0005737">
    <property type="term" value="C:cytoplasm"/>
    <property type="evidence" value="ECO:0007669"/>
    <property type="project" value="UniProtKB-SubCell"/>
</dbReference>
<dbReference type="PRINTS" id="PR00237">
    <property type="entry name" value="GPCRRHODOPSN"/>
</dbReference>
<evidence type="ECO:0000259" key="22">
    <source>
        <dbReference type="PROSITE" id="PS50262"/>
    </source>
</evidence>
<evidence type="ECO:0000256" key="20">
    <source>
        <dbReference type="SAM" id="MobiDB-lite"/>
    </source>
</evidence>
<dbReference type="AlphaFoldDB" id="A0A2P4TFM5"/>
<dbReference type="PROSITE" id="PS00237">
    <property type="entry name" value="G_PROTEIN_RECEP_F1_1"/>
    <property type="match status" value="1"/>
</dbReference>
<dbReference type="SMART" id="SM01381">
    <property type="entry name" value="7TM_GPCR_Srsx"/>
    <property type="match status" value="1"/>
</dbReference>
<evidence type="ECO:0000313" key="23">
    <source>
        <dbReference type="EMBL" id="POI35159.1"/>
    </source>
</evidence>
<dbReference type="GO" id="GO:0071880">
    <property type="term" value="P:adenylate cyclase-activating adrenergic receptor signaling pathway"/>
    <property type="evidence" value="ECO:0007669"/>
    <property type="project" value="TreeGrafter"/>
</dbReference>
<dbReference type="FunFam" id="1.20.1070.10:FF:000995">
    <property type="entry name" value="Adrenoceptor alpha 1D"/>
    <property type="match status" value="1"/>
</dbReference>
<keyword evidence="8 19" id="KW-0812">Transmembrane</keyword>
<feature type="transmembrane region" description="Helical" evidence="21">
    <location>
        <begin position="290"/>
        <end position="312"/>
    </location>
</feature>
<dbReference type="GO" id="GO:0007267">
    <property type="term" value="P:cell-cell signaling"/>
    <property type="evidence" value="ECO:0007669"/>
    <property type="project" value="TreeGrafter"/>
</dbReference>
<name>A0A2P4TFM5_BAMTH</name>
<evidence type="ECO:0000256" key="15">
    <source>
        <dbReference type="ARBA" id="ARBA00023242"/>
    </source>
</evidence>
<keyword evidence="12 19" id="KW-0675">Receptor</keyword>
<dbReference type="GO" id="GO:0005901">
    <property type="term" value="C:caveola"/>
    <property type="evidence" value="ECO:0007669"/>
    <property type="project" value="UniProtKB-SubCell"/>
</dbReference>
<evidence type="ECO:0000256" key="21">
    <source>
        <dbReference type="SAM" id="Phobius"/>
    </source>
</evidence>
<keyword evidence="7" id="KW-0963">Cytoplasm</keyword>
<keyword evidence="10 19" id="KW-0297">G-protein coupled receptor</keyword>
<gene>
    <name evidence="23" type="ORF">CIB84_001089</name>
</gene>
<dbReference type="GO" id="GO:0007200">
    <property type="term" value="P:phospholipase C-activating G protein-coupled receptor signaling pathway"/>
    <property type="evidence" value="ECO:0007669"/>
    <property type="project" value="TreeGrafter"/>
</dbReference>
<feature type="region of interest" description="Disordered" evidence="20">
    <location>
        <begin position="1"/>
        <end position="35"/>
    </location>
</feature>
<feature type="region of interest" description="Disordered" evidence="20">
    <location>
        <begin position="366"/>
        <end position="388"/>
    </location>
</feature>
<feature type="domain" description="G-protein coupled receptors family 1 profile" evidence="22">
    <location>
        <begin position="60"/>
        <end position="340"/>
    </location>
</feature>
<evidence type="ECO:0000256" key="7">
    <source>
        <dbReference type="ARBA" id="ARBA00022490"/>
    </source>
</evidence>
<reference evidence="23 24" key="1">
    <citation type="submission" date="2018-01" db="EMBL/GenBank/DDBJ databases">
        <title>Comparison of the Chinese Bamboo Partridge and Red Junglefowl genome sequences highlights the importance of demography in genome evolution.</title>
        <authorList>
            <person name="Tiley G.P."/>
            <person name="Kimball R.T."/>
            <person name="Braun E.L."/>
            <person name="Burleigh J.G."/>
        </authorList>
    </citation>
    <scope>NUCLEOTIDE SEQUENCE [LARGE SCALE GENOMIC DNA]</scope>
    <source>
        <strain evidence="23">RTK389</strain>
        <tissue evidence="23">Blood</tissue>
    </source>
</reference>
<dbReference type="GO" id="GO:0019229">
    <property type="term" value="P:regulation of vasoconstriction"/>
    <property type="evidence" value="ECO:0007669"/>
    <property type="project" value="InterPro"/>
</dbReference>
<evidence type="ECO:0000256" key="8">
    <source>
        <dbReference type="ARBA" id="ARBA00022692"/>
    </source>
</evidence>
<dbReference type="InterPro" id="IPR000276">
    <property type="entry name" value="GPCR_Rhodpsn"/>
</dbReference>
<comment type="similarity">
    <text evidence="19">Belongs to the G-protein coupled receptor 1 family.</text>
</comment>
<dbReference type="OrthoDB" id="6358729at2759"/>
<feature type="transmembrane region" description="Helical" evidence="21">
    <location>
        <begin position="160"/>
        <end position="181"/>
    </location>
</feature>
<dbReference type="InterPro" id="IPR002233">
    <property type="entry name" value="ADR_fam"/>
</dbReference>
<evidence type="ECO:0000313" key="24">
    <source>
        <dbReference type="Proteomes" id="UP000237246"/>
    </source>
</evidence>
<keyword evidence="13" id="KW-0325">Glycoprotein</keyword>
<keyword evidence="6" id="KW-1003">Cell membrane</keyword>
<dbReference type="PANTHER" id="PTHR24248:SF16">
    <property type="entry name" value="ALPHA-1A ADRENERGIC RECEPTOR"/>
    <property type="match status" value="1"/>
</dbReference>